<sequence>MTLAPPSNNIDHLAVSPMLAATYNSDQAHSPAVVTTAQAARAGVRATAITPQRATTLPCPIVEPLTFAKVPVFVPSAPSSVAPCSSMLVSTDSEAFSDSNDHHSVLSRSPSLLTSLIQSQSRRSISGSVSAGPSTCASPSALSPQATGNGSQYNSFSRASGITHSRPILRRCSSGASGAEDSHRPSNASSKAHALALEAVLESVRERERDSSPARASVSRRRSCLKFAVTCPQKKPAAGADTTLSSVASSRRTPPKFASPRIASPVPDAATPEFDSESDDAGYQEDSEDGFEDSEEDDDDDEDDDDECLTLAAQSRRAWCPMWSPFADAQPPAPILTTTPKRRQVSLAAAHVQHDASTTDDNADVIEVVPINPARKIRIRIRDDEREVKSCTRHCSPPPAKILAGSCRPAPPAARSPSAAELCRRRSGADCTPRERREPSPSPLRKQGWRSDDSVLLALRGASGAGATRRTRSPAPARFVETSHLPSESDESRPALSRKPSEVALRRRSSAPVKIEQVHALATVTSTECPVSGLRSMLHAASRAAAVA</sequence>
<organism evidence="2 3">
    <name type="scientific">Vanrija pseudolonga</name>
    <dbReference type="NCBI Taxonomy" id="143232"/>
    <lineage>
        <taxon>Eukaryota</taxon>
        <taxon>Fungi</taxon>
        <taxon>Dikarya</taxon>
        <taxon>Basidiomycota</taxon>
        <taxon>Agaricomycotina</taxon>
        <taxon>Tremellomycetes</taxon>
        <taxon>Trichosporonales</taxon>
        <taxon>Trichosporonaceae</taxon>
        <taxon>Vanrija</taxon>
    </lineage>
</organism>
<feature type="region of interest" description="Disordered" evidence="1">
    <location>
        <begin position="404"/>
        <end position="512"/>
    </location>
</feature>
<feature type="compositionally biased region" description="Acidic residues" evidence="1">
    <location>
        <begin position="274"/>
        <end position="306"/>
    </location>
</feature>
<feature type="compositionally biased region" description="Polar residues" evidence="1">
    <location>
        <begin position="131"/>
        <end position="158"/>
    </location>
</feature>
<gene>
    <name evidence="2" type="ORF">LOC62_03G005098</name>
</gene>
<accession>A0AAF0YBD7</accession>
<evidence type="ECO:0000313" key="2">
    <source>
        <dbReference type="EMBL" id="WOO81576.1"/>
    </source>
</evidence>
<dbReference type="Proteomes" id="UP000827549">
    <property type="component" value="Chromosome 3"/>
</dbReference>
<feature type="compositionally biased region" description="Low complexity" evidence="1">
    <location>
        <begin position="456"/>
        <end position="478"/>
    </location>
</feature>
<name>A0AAF0YBD7_9TREE</name>
<feature type="region of interest" description="Disordered" evidence="1">
    <location>
        <begin position="123"/>
        <end position="158"/>
    </location>
</feature>
<evidence type="ECO:0000313" key="3">
    <source>
        <dbReference type="Proteomes" id="UP000827549"/>
    </source>
</evidence>
<evidence type="ECO:0000256" key="1">
    <source>
        <dbReference type="SAM" id="MobiDB-lite"/>
    </source>
</evidence>
<dbReference type="RefSeq" id="XP_062627608.1">
    <property type="nucleotide sequence ID" value="XM_062771624.1"/>
</dbReference>
<feature type="region of interest" description="Disordered" evidence="1">
    <location>
        <begin position="235"/>
        <end position="306"/>
    </location>
</feature>
<dbReference type="EMBL" id="CP086716">
    <property type="protein sequence ID" value="WOO81576.1"/>
    <property type="molecule type" value="Genomic_DNA"/>
</dbReference>
<reference evidence="2" key="1">
    <citation type="submission" date="2023-10" db="EMBL/GenBank/DDBJ databases">
        <authorList>
            <person name="Noh H."/>
        </authorList>
    </citation>
    <scope>NUCLEOTIDE SEQUENCE</scope>
    <source>
        <strain evidence="2">DUCC4014</strain>
    </source>
</reference>
<dbReference type="AlphaFoldDB" id="A0AAF0YBD7"/>
<feature type="compositionally biased region" description="Polar residues" evidence="1">
    <location>
        <begin position="242"/>
        <end position="252"/>
    </location>
</feature>
<keyword evidence="3" id="KW-1185">Reference proteome</keyword>
<proteinExistence type="predicted"/>
<feature type="region of interest" description="Disordered" evidence="1">
    <location>
        <begin position="172"/>
        <end position="191"/>
    </location>
</feature>
<protein>
    <submittedName>
        <fullName evidence="2">Uncharacterized protein</fullName>
    </submittedName>
</protein>
<dbReference type="GeneID" id="87808329"/>
<feature type="compositionally biased region" description="Basic and acidic residues" evidence="1">
    <location>
        <begin position="422"/>
        <end position="439"/>
    </location>
</feature>